<dbReference type="Proteomes" id="UP001626628">
    <property type="component" value="Chromosome"/>
</dbReference>
<name>A0ABZ2QNQ1_9ACTN</name>
<organism evidence="2 3">
    <name type="scientific">Streptomyces sirii</name>
    <dbReference type="NCBI Taxonomy" id="3127701"/>
    <lineage>
        <taxon>Bacteria</taxon>
        <taxon>Bacillati</taxon>
        <taxon>Actinomycetota</taxon>
        <taxon>Actinomycetes</taxon>
        <taxon>Kitasatosporales</taxon>
        <taxon>Streptomycetaceae</taxon>
        <taxon>Streptomyces</taxon>
    </lineage>
</organism>
<dbReference type="Pfam" id="PF00753">
    <property type="entry name" value="Lactamase_B"/>
    <property type="match status" value="1"/>
</dbReference>
<dbReference type="Gene3D" id="3.60.15.10">
    <property type="entry name" value="Ribonuclease Z/Hydroxyacylglutathione hydrolase-like"/>
    <property type="match status" value="1"/>
</dbReference>
<feature type="domain" description="Metallo-beta-lactamase" evidence="1">
    <location>
        <begin position="6"/>
        <end position="74"/>
    </location>
</feature>
<accession>A0ABZ2QNQ1</accession>
<reference evidence="2 3" key="1">
    <citation type="submission" date="2024-03" db="EMBL/GenBank/DDBJ databases">
        <title>The complete genome of Streptomyces sirii sp.nov.</title>
        <authorList>
            <person name="Zakalyukina Y.V."/>
            <person name="Belik A.R."/>
            <person name="Biryukov M.V."/>
            <person name="Baturina O.A."/>
            <person name="Kabilov M.R."/>
        </authorList>
    </citation>
    <scope>NUCLEOTIDE SEQUENCE [LARGE SCALE GENOMIC DNA]</scope>
    <source>
        <strain evidence="2 3">BP-8</strain>
    </source>
</reference>
<evidence type="ECO:0000313" key="2">
    <source>
        <dbReference type="EMBL" id="WXK75197.1"/>
    </source>
</evidence>
<dbReference type="InterPro" id="IPR001279">
    <property type="entry name" value="Metallo-B-lactamas"/>
</dbReference>
<evidence type="ECO:0000313" key="3">
    <source>
        <dbReference type="Proteomes" id="UP001626628"/>
    </source>
</evidence>
<protein>
    <submittedName>
        <fullName evidence="2">MBL fold metallo-hydrolase</fullName>
    </submittedName>
</protein>
<dbReference type="RefSeq" id="WP_407285344.1">
    <property type="nucleotide sequence ID" value="NZ_CP147982.1"/>
</dbReference>
<dbReference type="EMBL" id="CP147982">
    <property type="protein sequence ID" value="WXK75197.1"/>
    <property type="molecule type" value="Genomic_DNA"/>
</dbReference>
<dbReference type="InterPro" id="IPR036866">
    <property type="entry name" value="RibonucZ/Hydroxyglut_hydro"/>
</dbReference>
<evidence type="ECO:0000259" key="1">
    <source>
        <dbReference type="Pfam" id="PF00753"/>
    </source>
</evidence>
<keyword evidence="3" id="KW-1185">Reference proteome</keyword>
<proteinExistence type="predicted"/>
<dbReference type="SUPFAM" id="SSF56281">
    <property type="entry name" value="Metallo-hydrolase/oxidoreductase"/>
    <property type="match status" value="1"/>
</dbReference>
<sequence>MRARYQTFERRLTLDVGGREVRLLNLGPAHTEADTVVHVPDAGVLFAGDLLFIGCTPIVWSGPLAKQTDAAYAKGLDFQEAAFGIELAEYADWLDAERIVVNVYRRYREIHPDPPVLDRFALFGLMAEWDSRRERRA</sequence>
<gene>
    <name evidence="2" type="ORF">WAB15_03995</name>
</gene>